<dbReference type="InterPro" id="IPR034154">
    <property type="entry name" value="TOPRIM_DnaG/twinkle"/>
</dbReference>
<reference evidence="2" key="1">
    <citation type="submission" date="2010-05" db="EMBL/GenBank/DDBJ databases">
        <authorList>
            <person name="Carvalho C.A."/>
            <person name="Lingohr E.J."/>
            <person name="Kropinski A.M."/>
            <person name="Azeredo J.C."/>
        </authorList>
    </citation>
    <scope>NUCLEOTIDE SEQUENCE</scope>
</reference>
<accession>H6SUF3</accession>
<reference evidence="2" key="2">
    <citation type="journal article" date="2012" name="Virol. J.">
        <title>The genome and proteome of a Campylobacter coli bacteriophage vB_CcoM-IBB_35 reveal unusual features.</title>
        <authorList>
            <person name="Carvalho C.M."/>
            <person name="Kropinski A.M."/>
            <person name="Lingohr E.J."/>
            <person name="Santos S.B."/>
            <person name="King J."/>
            <person name="Azeredo J."/>
        </authorList>
    </citation>
    <scope>NUCLEOTIDE SEQUENCE</scope>
</reference>
<proteinExistence type="predicted"/>
<dbReference type="SUPFAM" id="SSF56731">
    <property type="entry name" value="DNA primase core"/>
    <property type="match status" value="1"/>
</dbReference>
<protein>
    <submittedName>
        <fullName evidence="2">Gp61 primase</fullName>
    </submittedName>
</protein>
<organism evidence="2">
    <name type="scientific">Campylobacter virus IBB35</name>
    <dbReference type="NCBI Taxonomy" id="1006972"/>
    <lineage>
        <taxon>Viruses</taxon>
        <taxon>Duplodnaviria</taxon>
        <taxon>Heunggongvirae</taxon>
        <taxon>Uroviricota</taxon>
        <taxon>Caudoviricetes</taxon>
        <taxon>Connertonviridae</taxon>
        <taxon>Firehammervirus</taxon>
    </lineage>
</organism>
<dbReference type="Gene3D" id="3.40.1360.10">
    <property type="match status" value="1"/>
</dbReference>
<sequence length="359" mass="41211">MLDFVDIKYFKLAVPGPYKESPLDIAVKCPICGDSKYKKSVKRLHLYEKQGVTLVHCFNGDCELNTQMGLSNFLKIYKPELLLSYKSENFKFKINSIDSNNNIETKNEVETMKSCFDSGASNTSNPSDSNESSNTSIESIASPASIESSNNEFKFINLTSVLDTNTSKQIEFLKSRGFNDDTISFLDFYNGTKSFNLNGVYYGIKDYLVIPFSKDSSYYGFYARSLTEKRFINFTLNQNYGVWNLFNVDLNKPVFIFEAILDALSFRQIYRTNQIIALNTSTIAKNVLDLIKYPFFCLDNDKVGIEKMIKYNSIQNSHFICYPNDLKQKDFNEMLQNNIKIELVFKKGFNALLYLKSLL</sequence>
<dbReference type="EMBL" id="HM246721">
    <property type="protein sequence ID" value="AEI88219.1"/>
    <property type="molecule type" value="Genomic_DNA"/>
</dbReference>
<feature type="region of interest" description="Disordered" evidence="1">
    <location>
        <begin position="117"/>
        <end position="136"/>
    </location>
</feature>
<name>H6SUF3_9CAUD</name>
<evidence type="ECO:0000313" key="2">
    <source>
        <dbReference type="EMBL" id="AEI88219.1"/>
    </source>
</evidence>
<evidence type="ECO:0000256" key="1">
    <source>
        <dbReference type="SAM" id="MobiDB-lite"/>
    </source>
</evidence>
<feature type="compositionally biased region" description="Low complexity" evidence="1">
    <location>
        <begin position="121"/>
        <end position="136"/>
    </location>
</feature>
<dbReference type="Pfam" id="PF13155">
    <property type="entry name" value="Toprim_2"/>
    <property type="match status" value="1"/>
</dbReference>
<dbReference type="CDD" id="cd01029">
    <property type="entry name" value="TOPRIM_primases"/>
    <property type="match status" value="1"/>
</dbReference>